<dbReference type="Proteomes" id="UP001155901">
    <property type="component" value="Unassembled WGS sequence"/>
</dbReference>
<feature type="region of interest" description="Disordered" evidence="1">
    <location>
        <begin position="53"/>
        <end position="74"/>
    </location>
</feature>
<dbReference type="AlphaFoldDB" id="A0AA41H7H4"/>
<proteinExistence type="predicted"/>
<name>A0AA41H7H4_9BURK</name>
<accession>A0AA41H7H4</accession>
<organism evidence="2 4">
    <name type="scientific">Duganella violaceipulchra</name>
    <dbReference type="NCBI Taxonomy" id="2849652"/>
    <lineage>
        <taxon>Bacteria</taxon>
        <taxon>Pseudomonadati</taxon>
        <taxon>Pseudomonadota</taxon>
        <taxon>Betaproteobacteria</taxon>
        <taxon>Burkholderiales</taxon>
        <taxon>Oxalobacteraceae</taxon>
        <taxon>Telluria group</taxon>
        <taxon>Duganella</taxon>
    </lineage>
</organism>
<evidence type="ECO:0000313" key="3">
    <source>
        <dbReference type="EMBL" id="MCP2007045.1"/>
    </source>
</evidence>
<dbReference type="EMBL" id="JALJZU010000001">
    <property type="protein sequence ID" value="MCP2007045.1"/>
    <property type="molecule type" value="Genomic_DNA"/>
</dbReference>
<sequence>MTTNAQKALYKIIRLCREPNHRVTRQLRLMEIALEGLGVGRVQRDIELGKVMQARRDRAGQHQQADQGGDHAAT</sequence>
<feature type="compositionally biased region" description="Low complexity" evidence="1">
    <location>
        <begin position="61"/>
        <end position="74"/>
    </location>
</feature>
<evidence type="ECO:0000313" key="4">
    <source>
        <dbReference type="Proteomes" id="UP001155901"/>
    </source>
</evidence>
<keyword evidence="5" id="KW-1185">Reference proteome</keyword>
<reference evidence="3" key="2">
    <citation type="submission" date="2022-03" db="EMBL/GenBank/DDBJ databases">
        <title>Genome Encyclopedia of Bacteria and Archaea VI: Functional Genomics of Type Strains.</title>
        <authorList>
            <person name="Whitman W."/>
        </authorList>
    </citation>
    <scope>NUCLEOTIDE SEQUENCE</scope>
    <source>
        <strain evidence="3">HSC-15S17</strain>
    </source>
</reference>
<evidence type="ECO:0000256" key="1">
    <source>
        <dbReference type="SAM" id="MobiDB-lite"/>
    </source>
</evidence>
<evidence type="ECO:0000313" key="2">
    <source>
        <dbReference type="EMBL" id="MBV6321960.1"/>
    </source>
</evidence>
<dbReference type="EMBL" id="JAHTGR010000006">
    <property type="protein sequence ID" value="MBV6321960.1"/>
    <property type="molecule type" value="Genomic_DNA"/>
</dbReference>
<gene>
    <name evidence="2" type="ORF">KVP70_13510</name>
    <name evidence="3" type="ORF">L1274_000733</name>
</gene>
<dbReference type="Proteomes" id="UP001162889">
    <property type="component" value="Unassembled WGS sequence"/>
</dbReference>
<comment type="caution">
    <text evidence="2">The sequence shown here is derived from an EMBL/GenBank/DDBJ whole genome shotgun (WGS) entry which is preliminary data.</text>
</comment>
<evidence type="ECO:0000313" key="5">
    <source>
        <dbReference type="Proteomes" id="UP001162889"/>
    </source>
</evidence>
<protein>
    <submittedName>
        <fullName evidence="2">Uncharacterized protein</fullName>
    </submittedName>
</protein>
<dbReference type="RefSeq" id="WP_217942746.1">
    <property type="nucleotide sequence ID" value="NZ_JAHTGR010000006.1"/>
</dbReference>
<reference evidence="2" key="1">
    <citation type="submission" date="2021-07" db="EMBL/GenBank/DDBJ databases">
        <title>Characterization of violacein-producing bacteria and related species.</title>
        <authorList>
            <person name="Wilson H.S."/>
            <person name="De Leon M.E."/>
        </authorList>
    </citation>
    <scope>NUCLEOTIDE SEQUENCE</scope>
    <source>
        <strain evidence="2">HSC-15S17</strain>
    </source>
</reference>